<dbReference type="RefSeq" id="WP_378289278.1">
    <property type="nucleotide sequence ID" value="NZ_JBHULE010000002.1"/>
</dbReference>
<proteinExistence type="predicted"/>
<sequence>MRDSPIFFEDLFPDPKVEVRSFEKKSLIINNLKIFKMKKILFLALTVMFVVGCSSDNEAEIQNTNQIDFEKYSYLFEDYQSFRVDGQVMTDKQKIIEGLLNAQATHYNTVDSEVDFYTSEEVYQKLTNQNFNKFAKQYLTDNLENSTYKTGSFNEYGELVEDKDSNTETASKSSLHGISGLGSVAGDSDLKAMAHRVFFIFAYNTSNNKDVYFQRAQNNSNLSNNPHHAVKVDGKSAYVSSPWVSSSFPFYKMYSGNNTIQVKNDKNGNSTVYFCEYPNYGGKRVSMWVGKDQIKTISRYTFSNFSQDRPQSLIVQ</sequence>
<comment type="caution">
    <text evidence="1">The sequence shown here is derived from an EMBL/GenBank/DDBJ whole genome shotgun (WGS) entry which is preliminary data.</text>
</comment>
<name>A0ABW5L9Q7_9FLAO</name>
<dbReference type="EMBL" id="JBHULE010000002">
    <property type="protein sequence ID" value="MFD2561515.1"/>
    <property type="molecule type" value="Genomic_DNA"/>
</dbReference>
<accession>A0ABW5L9Q7</accession>
<dbReference type="Proteomes" id="UP001597319">
    <property type="component" value="Unassembled WGS sequence"/>
</dbReference>
<keyword evidence="2" id="KW-1185">Reference proteome</keyword>
<organism evidence="1 2">
    <name type="scientific">Aquimarina rubra</name>
    <dbReference type="NCBI Taxonomy" id="1920033"/>
    <lineage>
        <taxon>Bacteria</taxon>
        <taxon>Pseudomonadati</taxon>
        <taxon>Bacteroidota</taxon>
        <taxon>Flavobacteriia</taxon>
        <taxon>Flavobacteriales</taxon>
        <taxon>Flavobacteriaceae</taxon>
        <taxon>Aquimarina</taxon>
    </lineage>
</organism>
<gene>
    <name evidence="1" type="ORF">ACFSR1_02460</name>
</gene>
<protein>
    <submittedName>
        <fullName evidence="1">Uncharacterized protein</fullName>
    </submittedName>
</protein>
<evidence type="ECO:0000313" key="1">
    <source>
        <dbReference type="EMBL" id="MFD2561515.1"/>
    </source>
</evidence>
<evidence type="ECO:0000313" key="2">
    <source>
        <dbReference type="Proteomes" id="UP001597319"/>
    </source>
</evidence>
<reference evidence="2" key="1">
    <citation type="journal article" date="2019" name="Int. J. Syst. Evol. Microbiol.">
        <title>The Global Catalogue of Microorganisms (GCM) 10K type strain sequencing project: providing services to taxonomists for standard genome sequencing and annotation.</title>
        <authorList>
            <consortium name="The Broad Institute Genomics Platform"/>
            <consortium name="The Broad Institute Genome Sequencing Center for Infectious Disease"/>
            <person name="Wu L."/>
            <person name="Ma J."/>
        </authorList>
    </citation>
    <scope>NUCLEOTIDE SEQUENCE [LARGE SCALE GENOMIC DNA]</scope>
    <source>
        <strain evidence="2">KCTC 52274</strain>
    </source>
</reference>